<dbReference type="Proteomes" id="UP000435910">
    <property type="component" value="Unassembled WGS sequence"/>
</dbReference>
<organism evidence="1 2">
    <name type="scientific">Bacillus licheniformis</name>
    <dbReference type="NCBI Taxonomy" id="1402"/>
    <lineage>
        <taxon>Bacteria</taxon>
        <taxon>Bacillati</taxon>
        <taxon>Bacillota</taxon>
        <taxon>Bacilli</taxon>
        <taxon>Bacillales</taxon>
        <taxon>Bacillaceae</taxon>
        <taxon>Bacillus</taxon>
    </lineage>
</organism>
<evidence type="ECO:0000313" key="2">
    <source>
        <dbReference type="Proteomes" id="UP000435910"/>
    </source>
</evidence>
<evidence type="ECO:0000313" key="1">
    <source>
        <dbReference type="EMBL" id="TWL21011.1"/>
    </source>
</evidence>
<gene>
    <name evidence="1" type="ORF">CHCC16736_2295</name>
</gene>
<name>A0A8B5Y6E7_BACLI</name>
<sequence length="51" mass="6012">MNETSLFLHPEIANRNDSFLKVCLSFFKHDKKKNDAESEQGFIFFFRDVGL</sequence>
<proteinExistence type="predicted"/>
<protein>
    <submittedName>
        <fullName evidence="1">Uncharacterized protein</fullName>
    </submittedName>
</protein>
<comment type="caution">
    <text evidence="1">The sequence shown here is derived from an EMBL/GenBank/DDBJ whole genome shotgun (WGS) entry which is preliminary data.</text>
</comment>
<accession>A0A8B5Y6E7</accession>
<reference evidence="1 2" key="1">
    <citation type="submission" date="2019-06" db="EMBL/GenBank/DDBJ databases">
        <title>Genome sequence analysis of &gt;100 Bacillus licheniformis strains suggests intrinsic resistance to this species.</title>
        <authorList>
            <person name="Wels M."/>
            <person name="Siezen R.J."/>
            <person name="Johansen E."/>
            <person name="Stuer-Lauridsen B."/>
            <person name="Bjerre K."/>
            <person name="Nielsen B.K.K."/>
        </authorList>
    </citation>
    <scope>NUCLEOTIDE SEQUENCE [LARGE SCALE GENOMIC DNA]</scope>
    <source>
        <strain evidence="1 2">BAC-16736</strain>
    </source>
</reference>
<dbReference type="AlphaFoldDB" id="A0A8B5Y6E7"/>
<dbReference type="EMBL" id="NILC01000033">
    <property type="protein sequence ID" value="TWL21011.1"/>
    <property type="molecule type" value="Genomic_DNA"/>
</dbReference>